<keyword evidence="2" id="KW-0067">ATP-binding</keyword>
<dbReference type="Gene3D" id="2.40.40.20">
    <property type="match status" value="1"/>
</dbReference>
<sequence length="194" mass="21067">MAEKDLKLVVAENRHQAYVNRGFALIDEGVMKRIGIRQGDIVEMTGPRSTGAIAIKGFPEDKGLEIIRIDGLIRHNAGTSIGEKVIVRKASVKEAKRITIAPTDPRVRFMASGGVIKRNLLGRPLTKGDLITPTPPQEPVRMGGDLFEEFFGGIFGEMALPFGFDEVKFAVVNTSPAGIVLVTDMTNIEVLPQA</sequence>
<accession>X1NEY1</accession>
<dbReference type="Pfam" id="PF02933">
    <property type="entry name" value="CDC48_2"/>
    <property type="match status" value="1"/>
</dbReference>
<keyword evidence="1" id="KW-0547">Nucleotide-binding</keyword>
<reference evidence="5" key="1">
    <citation type="journal article" date="2014" name="Front. Microbiol.">
        <title>High frequency of phylogenetically diverse reductive dehalogenase-homologous genes in deep subseafloor sedimentary metagenomes.</title>
        <authorList>
            <person name="Kawai M."/>
            <person name="Futagami T."/>
            <person name="Toyoda A."/>
            <person name="Takaki Y."/>
            <person name="Nishi S."/>
            <person name="Hori S."/>
            <person name="Arai W."/>
            <person name="Tsubouchi T."/>
            <person name="Morono Y."/>
            <person name="Uchiyama I."/>
            <person name="Ito T."/>
            <person name="Fujiyama A."/>
            <person name="Inagaki F."/>
            <person name="Takami H."/>
        </authorList>
    </citation>
    <scope>NUCLEOTIDE SEQUENCE</scope>
    <source>
        <strain evidence="5">Expedition CK06-06</strain>
    </source>
</reference>
<proteinExistence type="predicted"/>
<evidence type="ECO:0008006" key="6">
    <source>
        <dbReference type="Google" id="ProtNLM"/>
    </source>
</evidence>
<protein>
    <recommendedName>
        <fullName evidence="6">CDC48 N-terminal subdomain domain-containing protein</fullName>
    </recommendedName>
</protein>
<gene>
    <name evidence="5" type="ORF">S06H3_29977</name>
</gene>
<dbReference type="InterPro" id="IPR029067">
    <property type="entry name" value="CDC48_domain_2-like_sf"/>
</dbReference>
<dbReference type="SMART" id="SM01073">
    <property type="entry name" value="CDC48_N"/>
    <property type="match status" value="1"/>
</dbReference>
<evidence type="ECO:0000256" key="2">
    <source>
        <dbReference type="ARBA" id="ARBA00022840"/>
    </source>
</evidence>
<evidence type="ECO:0000259" key="4">
    <source>
        <dbReference type="SMART" id="SM01073"/>
    </source>
</evidence>
<organism evidence="5">
    <name type="scientific">marine sediment metagenome</name>
    <dbReference type="NCBI Taxonomy" id="412755"/>
    <lineage>
        <taxon>unclassified sequences</taxon>
        <taxon>metagenomes</taxon>
        <taxon>ecological metagenomes</taxon>
    </lineage>
</organism>
<feature type="domain" description="CDC48 N-terminal subdomain" evidence="4">
    <location>
        <begin position="7"/>
        <end position="92"/>
    </location>
</feature>
<dbReference type="EMBL" id="BARV01017619">
    <property type="protein sequence ID" value="GAI25360.1"/>
    <property type="molecule type" value="Genomic_DNA"/>
</dbReference>
<dbReference type="SUPFAM" id="SSF54585">
    <property type="entry name" value="Cdc48 domain 2-like"/>
    <property type="match status" value="1"/>
</dbReference>
<feature type="domain" description="CDC48" evidence="3">
    <location>
        <begin position="108"/>
        <end position="194"/>
    </location>
</feature>
<dbReference type="AlphaFoldDB" id="X1NEY1"/>
<feature type="non-terminal residue" evidence="5">
    <location>
        <position position="194"/>
    </location>
</feature>
<evidence type="ECO:0000259" key="3">
    <source>
        <dbReference type="SMART" id="SM01072"/>
    </source>
</evidence>
<comment type="caution">
    <text evidence="5">The sequence shown here is derived from an EMBL/GenBank/DDBJ whole genome shotgun (WGS) entry which is preliminary data.</text>
</comment>
<dbReference type="SMART" id="SM01072">
    <property type="entry name" value="CDC48_2"/>
    <property type="match status" value="1"/>
</dbReference>
<dbReference type="InterPro" id="IPR009010">
    <property type="entry name" value="Asp_de-COase-like_dom_sf"/>
</dbReference>
<dbReference type="Gene3D" id="3.10.330.10">
    <property type="match status" value="1"/>
</dbReference>
<dbReference type="SUPFAM" id="SSF50692">
    <property type="entry name" value="ADC-like"/>
    <property type="match status" value="1"/>
</dbReference>
<dbReference type="FunFam" id="2.40.40.20:FF:000007">
    <property type="entry name" value="AAA family ATPase"/>
    <property type="match status" value="1"/>
</dbReference>
<dbReference type="InterPro" id="IPR003338">
    <property type="entry name" value="CDC4_N-term_subdom"/>
</dbReference>
<dbReference type="InterPro" id="IPR004201">
    <property type="entry name" value="Cdc48_dom2"/>
</dbReference>
<name>X1NEY1_9ZZZZ</name>
<evidence type="ECO:0000313" key="5">
    <source>
        <dbReference type="EMBL" id="GAI25360.1"/>
    </source>
</evidence>
<dbReference type="GO" id="GO:0005524">
    <property type="term" value="F:ATP binding"/>
    <property type="evidence" value="ECO:0007669"/>
    <property type="project" value="UniProtKB-KW"/>
</dbReference>
<dbReference type="Pfam" id="PF02359">
    <property type="entry name" value="CDC48_N"/>
    <property type="match status" value="1"/>
</dbReference>
<evidence type="ECO:0000256" key="1">
    <source>
        <dbReference type="ARBA" id="ARBA00022741"/>
    </source>
</evidence>